<evidence type="ECO:0000313" key="12">
    <source>
        <dbReference type="EMBL" id="KAK5811709.1"/>
    </source>
</evidence>
<feature type="compositionally biased region" description="Basic and acidic residues" evidence="6">
    <location>
        <begin position="778"/>
        <end position="789"/>
    </location>
</feature>
<feature type="region of interest" description="Disordered" evidence="6">
    <location>
        <begin position="778"/>
        <end position="805"/>
    </location>
</feature>
<keyword evidence="4" id="KW-0611">Plant defense</keyword>
<evidence type="ECO:0000256" key="3">
    <source>
        <dbReference type="ARBA" id="ARBA00022741"/>
    </source>
</evidence>
<evidence type="ECO:0000259" key="9">
    <source>
        <dbReference type="Pfam" id="PF18052"/>
    </source>
</evidence>
<keyword evidence="3" id="KW-0547">Nucleotide-binding</keyword>
<dbReference type="EMBL" id="JARKNE010000008">
    <property type="protein sequence ID" value="KAK5811709.1"/>
    <property type="molecule type" value="Genomic_DNA"/>
</dbReference>
<evidence type="ECO:0000313" key="13">
    <source>
        <dbReference type="Proteomes" id="UP001358586"/>
    </source>
</evidence>
<evidence type="ECO:0000259" key="8">
    <source>
        <dbReference type="Pfam" id="PF14244"/>
    </source>
</evidence>
<dbReference type="Pfam" id="PF25019">
    <property type="entry name" value="LRR_R13L1-DRL21"/>
    <property type="match status" value="1"/>
</dbReference>
<evidence type="ECO:0008006" key="14">
    <source>
        <dbReference type="Google" id="ProtNLM"/>
    </source>
</evidence>
<dbReference type="InterPro" id="IPR036388">
    <property type="entry name" value="WH-like_DNA-bd_sf"/>
</dbReference>
<keyword evidence="2" id="KW-0677">Repeat</keyword>
<keyword evidence="5" id="KW-0067">ATP-binding</keyword>
<dbReference type="PANTHER" id="PTHR36766:SF70">
    <property type="entry name" value="DISEASE RESISTANCE PROTEIN RGA4"/>
    <property type="match status" value="1"/>
</dbReference>
<feature type="compositionally biased region" description="Polar residues" evidence="6">
    <location>
        <begin position="1070"/>
        <end position="1081"/>
    </location>
</feature>
<reference evidence="12 13" key="1">
    <citation type="submission" date="2023-03" db="EMBL/GenBank/DDBJ databases">
        <title>WGS of Gossypium arboreum.</title>
        <authorList>
            <person name="Yu D."/>
        </authorList>
    </citation>
    <scope>NUCLEOTIDE SEQUENCE [LARGE SCALE GENOMIC DNA]</scope>
    <source>
        <tissue evidence="12">Leaf</tissue>
    </source>
</reference>
<dbReference type="Pfam" id="PF23559">
    <property type="entry name" value="WHD_DRP"/>
    <property type="match status" value="1"/>
</dbReference>
<protein>
    <recommendedName>
        <fullName evidence="14">NB-ARC domain-containing protein</fullName>
    </recommendedName>
</protein>
<dbReference type="InterPro" id="IPR029472">
    <property type="entry name" value="Copia-like_N"/>
</dbReference>
<dbReference type="Gene3D" id="1.10.8.430">
    <property type="entry name" value="Helical domain of apoptotic protease-activating factors"/>
    <property type="match status" value="1"/>
</dbReference>
<evidence type="ECO:0000256" key="5">
    <source>
        <dbReference type="ARBA" id="ARBA00022840"/>
    </source>
</evidence>
<dbReference type="Gene3D" id="3.80.10.10">
    <property type="entry name" value="Ribonuclease Inhibitor"/>
    <property type="match status" value="1"/>
</dbReference>
<feature type="domain" description="Disease resistance protein winged helix" evidence="10">
    <location>
        <begin position="346"/>
        <end position="418"/>
    </location>
</feature>
<dbReference type="InterPro" id="IPR002182">
    <property type="entry name" value="NB-ARC"/>
</dbReference>
<dbReference type="Pfam" id="PF14244">
    <property type="entry name" value="Retrotran_gag_3"/>
    <property type="match status" value="1"/>
</dbReference>
<dbReference type="Proteomes" id="UP001358586">
    <property type="component" value="Chromosome 8"/>
</dbReference>
<dbReference type="InterPro" id="IPR058922">
    <property type="entry name" value="WHD_DRP"/>
</dbReference>
<feature type="domain" description="Disease resistance N-terminal" evidence="9">
    <location>
        <begin position="13"/>
        <end position="65"/>
    </location>
</feature>
<dbReference type="SUPFAM" id="SSF52540">
    <property type="entry name" value="P-loop containing nucleoside triphosphate hydrolases"/>
    <property type="match status" value="1"/>
</dbReference>
<accession>A0ABR0P0M1</accession>
<name>A0ABR0P0M1_GOSAR</name>
<feature type="compositionally biased region" description="Low complexity" evidence="6">
    <location>
        <begin position="790"/>
        <end position="804"/>
    </location>
</feature>
<evidence type="ECO:0000259" key="10">
    <source>
        <dbReference type="Pfam" id="PF23559"/>
    </source>
</evidence>
<dbReference type="SUPFAM" id="SSF52058">
    <property type="entry name" value="L domain-like"/>
    <property type="match status" value="1"/>
</dbReference>
<feature type="domain" description="Retrotransposon Copia-like N-terminal" evidence="8">
    <location>
        <begin position="807"/>
        <end position="849"/>
    </location>
</feature>
<dbReference type="InterPro" id="IPR042197">
    <property type="entry name" value="Apaf_helical"/>
</dbReference>
<dbReference type="Pfam" id="PF00931">
    <property type="entry name" value="NB-ARC"/>
    <property type="match status" value="1"/>
</dbReference>
<proteinExistence type="predicted"/>
<dbReference type="Gene3D" id="3.40.50.300">
    <property type="entry name" value="P-loop containing nucleotide triphosphate hydrolases"/>
    <property type="match status" value="1"/>
</dbReference>
<feature type="region of interest" description="Disordered" evidence="6">
    <location>
        <begin position="1057"/>
        <end position="1081"/>
    </location>
</feature>
<dbReference type="Pfam" id="PF18052">
    <property type="entry name" value="Rx_N"/>
    <property type="match status" value="1"/>
</dbReference>
<evidence type="ECO:0000256" key="1">
    <source>
        <dbReference type="ARBA" id="ARBA00022614"/>
    </source>
</evidence>
<evidence type="ECO:0000256" key="4">
    <source>
        <dbReference type="ARBA" id="ARBA00022821"/>
    </source>
</evidence>
<feature type="domain" description="NB-ARC" evidence="7">
    <location>
        <begin position="104"/>
        <end position="225"/>
    </location>
</feature>
<evidence type="ECO:0000259" key="11">
    <source>
        <dbReference type="Pfam" id="PF25019"/>
    </source>
</evidence>
<dbReference type="InterPro" id="IPR041118">
    <property type="entry name" value="Rx_N"/>
</dbReference>
<evidence type="ECO:0000256" key="2">
    <source>
        <dbReference type="ARBA" id="ARBA00022737"/>
    </source>
</evidence>
<gene>
    <name evidence="12" type="ORF">PVK06_027070</name>
</gene>
<feature type="domain" description="R13L1/DRL21-like LRR repeat region" evidence="11">
    <location>
        <begin position="590"/>
        <end position="721"/>
    </location>
</feature>
<organism evidence="12 13">
    <name type="scientific">Gossypium arboreum</name>
    <name type="common">Tree cotton</name>
    <name type="synonym">Gossypium nanking</name>
    <dbReference type="NCBI Taxonomy" id="29729"/>
    <lineage>
        <taxon>Eukaryota</taxon>
        <taxon>Viridiplantae</taxon>
        <taxon>Streptophyta</taxon>
        <taxon>Embryophyta</taxon>
        <taxon>Tracheophyta</taxon>
        <taxon>Spermatophyta</taxon>
        <taxon>Magnoliopsida</taxon>
        <taxon>eudicotyledons</taxon>
        <taxon>Gunneridae</taxon>
        <taxon>Pentapetalae</taxon>
        <taxon>rosids</taxon>
        <taxon>malvids</taxon>
        <taxon>Malvales</taxon>
        <taxon>Malvaceae</taxon>
        <taxon>Malvoideae</taxon>
        <taxon>Gossypium</taxon>
    </lineage>
</organism>
<keyword evidence="1" id="KW-0433">Leucine-rich repeat</keyword>
<dbReference type="InterPro" id="IPR027417">
    <property type="entry name" value="P-loop_NTPase"/>
</dbReference>
<comment type="caution">
    <text evidence="12">The sequence shown here is derived from an EMBL/GenBank/DDBJ whole genome shotgun (WGS) entry which is preliminary data.</text>
</comment>
<dbReference type="PANTHER" id="PTHR36766">
    <property type="entry name" value="PLANT BROAD-SPECTRUM MILDEW RESISTANCE PROTEIN RPW8"/>
    <property type="match status" value="1"/>
</dbReference>
<dbReference type="Gene3D" id="1.10.10.10">
    <property type="entry name" value="Winged helix-like DNA-binding domain superfamily/Winged helix DNA-binding domain"/>
    <property type="match status" value="1"/>
</dbReference>
<sequence length="1081" mass="123640">MEQKVVEAVLGPAVQLTLSKVISLAAEQASLACGFKNDMKKLRVLLTLFQAVLQDAEEKHVRDGSASQFGLQRRVGEMVVLPRGNLETHSLIGDPFHVVGKGYDVSKIINLLIKSSTQQPQIISVMSIVGMAGLGKTTLAKLVCNSEPIQHHFGKIMWVCVSNDFDVDRILVEMLESLTKTPCAFRNKDTVLRRIQEELGEERYLLIFDDVWNENVEKWEDLKASVMGTHTEHKHHPKKLVDDECWSIIKQKVFGSSSIPEEMEVIGKDIAKKCRGLPLVARPLVARVIGGIMSNKRDKEEWLSIKHCNIWDSLERNNGILHVLKLSFNRLPSPSLKRCFAYFSNFSRDVYIEREQLIQLWMANGYLDPSKEGNMAMEDIGNMHFKALLSNSLFQDVERDAYGNIEVCKMHDLVHDLAVFVSKEETKVLYNDSMIDTSRIRHMSVVFYGESVPTILEHVAHKLHSLFLNVDIFCKFPGNLKSLRTLKLTGVRIKKLPGSLGKLKHLRFFDISATNITKLPESFSQLYNLQALRLLKCSLEHLPKGMRNLVSLRHIYFDLEKLMPVDIGRLTCLQTLPFFFVDKEKECLVSELGCLSQLRGKLKICNLEDVKDNAEASRANMEAKTKFYKLKLKWSYKRERPINDKEVLEGLKPCSNLKGLTIVNYWGDDLPSWLSSSVHGSNLPFPLNNLVKLKLINCRECLNLPCLGQLCNLTVLEIDEMKKVKRIGHEFYFNGQGEATTSFPALRRFILVEMDSLEEWVDDLESVIIEQEAFTGDKRSSNQTEKKSSTVETTTESTMTQGTEASHLSFQLTSHKLNGKNYLEWSQSVKLAIDGRGKLGYLNGEVEQPQVGDPKMSKWRSENSMVIAWLINSLEASIGKPFLFLPTATDVWDAVKDTYSDLENASQIFELKIKLWKARQGEKEVTLYYNEMMSLWQELDQCYNDEWECPGDGVKAMKKEENERAYLFLAGLNKEFDEVRSRILGKKPLPKLREIFSKVRRDETRRKVMLKPGFEANDDNSALVTIKNNDDSEKKKKPWCDHYKKYWHTRETCWKLHGKPTNGRKKNDNGRGSQSGDNRAF</sequence>
<dbReference type="PRINTS" id="PR00364">
    <property type="entry name" value="DISEASERSIST"/>
</dbReference>
<dbReference type="Gene3D" id="1.20.5.4130">
    <property type="match status" value="1"/>
</dbReference>
<evidence type="ECO:0000256" key="6">
    <source>
        <dbReference type="SAM" id="MobiDB-lite"/>
    </source>
</evidence>
<keyword evidence="13" id="KW-1185">Reference proteome</keyword>
<dbReference type="InterPro" id="IPR056789">
    <property type="entry name" value="LRR_R13L1-DRL21"/>
</dbReference>
<evidence type="ECO:0000259" key="7">
    <source>
        <dbReference type="Pfam" id="PF00931"/>
    </source>
</evidence>
<dbReference type="InterPro" id="IPR032675">
    <property type="entry name" value="LRR_dom_sf"/>
</dbReference>